<dbReference type="RefSeq" id="WP_379942053.1">
    <property type="nucleotide sequence ID" value="NZ_JBHTIB010000012.1"/>
</dbReference>
<keyword evidence="1" id="KW-0732">Signal</keyword>
<feature type="chain" id="PRO_5046832972" description="Protocatechuate 3,4-dioxygenase beta subunit" evidence="1">
    <location>
        <begin position="23"/>
        <end position="197"/>
    </location>
</feature>
<dbReference type="EMBL" id="JBHTIB010000012">
    <property type="protein sequence ID" value="MFD0836197.1"/>
    <property type="molecule type" value="Genomic_DNA"/>
</dbReference>
<feature type="signal peptide" evidence="1">
    <location>
        <begin position="1"/>
        <end position="22"/>
    </location>
</feature>
<dbReference type="Proteomes" id="UP001597011">
    <property type="component" value="Unassembled WGS sequence"/>
</dbReference>
<evidence type="ECO:0000313" key="2">
    <source>
        <dbReference type="EMBL" id="MFD0836197.1"/>
    </source>
</evidence>
<dbReference type="SUPFAM" id="SSF49482">
    <property type="entry name" value="Aromatic compound dioxygenase"/>
    <property type="match status" value="1"/>
</dbReference>
<proteinExistence type="predicted"/>
<accession>A0ABW3BVT6</accession>
<sequence length="197" mass="22771">MKNKMTLIYFLCALSSCTILYAQKNEKTSAIYDYGERTLNNTDSIPDFVSKQNKLKISGTIFENDGITPAKDVILYICQADEDGDFVLKRDSNRKRYVYHRAWVKTDSDGQYTFYTFIPGHNPYVKELKQIERIIKVPGQAEQVLNPYFFNDDHLIPDLSLACRAQVVQSILKLEKKDGIYVATRDIKLDKRLPNIQ</sequence>
<evidence type="ECO:0000256" key="1">
    <source>
        <dbReference type="SAM" id="SignalP"/>
    </source>
</evidence>
<name>A0ABW3BVT6_9FLAO</name>
<organism evidence="2 3">
    <name type="scientific">Mariniflexile aquimaris</name>
    <dbReference type="NCBI Taxonomy" id="881009"/>
    <lineage>
        <taxon>Bacteria</taxon>
        <taxon>Pseudomonadati</taxon>
        <taxon>Bacteroidota</taxon>
        <taxon>Flavobacteriia</taxon>
        <taxon>Flavobacteriales</taxon>
        <taxon>Flavobacteriaceae</taxon>
        <taxon>Mariniflexile</taxon>
    </lineage>
</organism>
<comment type="caution">
    <text evidence="2">The sequence shown here is derived from an EMBL/GenBank/DDBJ whole genome shotgun (WGS) entry which is preliminary data.</text>
</comment>
<gene>
    <name evidence="2" type="ORF">ACFQ0I_10505</name>
</gene>
<keyword evidence="3" id="KW-1185">Reference proteome</keyword>
<dbReference type="Gene3D" id="2.60.130.10">
    <property type="entry name" value="Aromatic compound dioxygenase"/>
    <property type="match status" value="1"/>
</dbReference>
<protein>
    <recommendedName>
        <fullName evidence="4">Protocatechuate 3,4-dioxygenase beta subunit</fullName>
    </recommendedName>
</protein>
<reference evidence="3" key="1">
    <citation type="journal article" date="2019" name="Int. J. Syst. Evol. Microbiol.">
        <title>The Global Catalogue of Microorganisms (GCM) 10K type strain sequencing project: providing services to taxonomists for standard genome sequencing and annotation.</title>
        <authorList>
            <consortium name="The Broad Institute Genomics Platform"/>
            <consortium name="The Broad Institute Genome Sequencing Center for Infectious Disease"/>
            <person name="Wu L."/>
            <person name="Ma J."/>
        </authorList>
    </citation>
    <scope>NUCLEOTIDE SEQUENCE [LARGE SCALE GENOMIC DNA]</scope>
    <source>
        <strain evidence="3">CCUG 60529</strain>
    </source>
</reference>
<dbReference type="PROSITE" id="PS51257">
    <property type="entry name" value="PROKAR_LIPOPROTEIN"/>
    <property type="match status" value="1"/>
</dbReference>
<evidence type="ECO:0000313" key="3">
    <source>
        <dbReference type="Proteomes" id="UP001597011"/>
    </source>
</evidence>
<evidence type="ECO:0008006" key="4">
    <source>
        <dbReference type="Google" id="ProtNLM"/>
    </source>
</evidence>
<dbReference type="InterPro" id="IPR015889">
    <property type="entry name" value="Intradiol_dOase_core"/>
</dbReference>